<dbReference type="PANTHER" id="PTHR34821:SF2">
    <property type="entry name" value="INNER MEMBRANE PROTEIN YDCZ"/>
    <property type="match status" value="1"/>
</dbReference>
<evidence type="ECO:0000313" key="2">
    <source>
        <dbReference type="EMBL" id="SNX46132.1"/>
    </source>
</evidence>
<feature type="transmembrane region" description="Helical" evidence="1">
    <location>
        <begin position="124"/>
        <end position="144"/>
    </location>
</feature>
<organism evidence="2 3">
    <name type="scientific">Acinetobacter puyangensis</name>
    <dbReference type="NCBI Taxonomy" id="1096779"/>
    <lineage>
        <taxon>Bacteria</taxon>
        <taxon>Pseudomonadati</taxon>
        <taxon>Pseudomonadota</taxon>
        <taxon>Gammaproteobacteria</taxon>
        <taxon>Moraxellales</taxon>
        <taxon>Moraxellaceae</taxon>
        <taxon>Acinetobacter</taxon>
    </lineage>
</organism>
<keyword evidence="1" id="KW-1133">Transmembrane helix</keyword>
<protein>
    <submittedName>
        <fullName evidence="2">Transporter family-2 protein</fullName>
    </submittedName>
</protein>
<feature type="transmembrane region" description="Helical" evidence="1">
    <location>
        <begin position="33"/>
        <end position="53"/>
    </location>
</feature>
<evidence type="ECO:0000313" key="3">
    <source>
        <dbReference type="Proteomes" id="UP000219042"/>
    </source>
</evidence>
<evidence type="ECO:0000256" key="1">
    <source>
        <dbReference type="SAM" id="Phobius"/>
    </source>
</evidence>
<dbReference type="PANTHER" id="PTHR34821">
    <property type="entry name" value="INNER MEMBRANE PROTEIN YDCZ"/>
    <property type="match status" value="1"/>
</dbReference>
<reference evidence="3" key="1">
    <citation type="submission" date="2016-09" db="EMBL/GenBank/DDBJ databases">
        <authorList>
            <person name="Varghese N."/>
            <person name="Submissions S."/>
        </authorList>
    </citation>
    <scope>NUCLEOTIDE SEQUENCE [LARGE SCALE GENOMIC DNA]</scope>
    <source>
        <strain evidence="3">ANC 4466</strain>
    </source>
</reference>
<keyword evidence="1" id="KW-0472">Membrane</keyword>
<dbReference type="GO" id="GO:0005886">
    <property type="term" value="C:plasma membrane"/>
    <property type="evidence" value="ECO:0007669"/>
    <property type="project" value="TreeGrafter"/>
</dbReference>
<sequence>MILLLILSIAIGIAMASQTAVNSQLQQYLNSPLQAAFFSFLIGTICLALLVLFEPADQPTLQQLTHVPLWLWTGGLLGVYAISMSIYSAPKLGFLTFTGVVLFGQIITSMLLDQFALLGVEKNPINWQRAFGAGLIAVGIIFTLQH</sequence>
<feature type="transmembrane region" description="Helical" evidence="1">
    <location>
        <begin position="65"/>
        <end position="86"/>
    </location>
</feature>
<gene>
    <name evidence="2" type="ORF">SAMN05421731_10879</name>
</gene>
<dbReference type="EMBL" id="OANT01000008">
    <property type="protein sequence ID" value="SNX46132.1"/>
    <property type="molecule type" value="Genomic_DNA"/>
</dbReference>
<dbReference type="InterPro" id="IPR006750">
    <property type="entry name" value="YdcZ"/>
</dbReference>
<accession>A0A240EBS4</accession>
<dbReference type="AlphaFoldDB" id="A0A240EBS4"/>
<keyword evidence="1" id="KW-0812">Transmembrane</keyword>
<keyword evidence="3" id="KW-1185">Reference proteome</keyword>
<feature type="transmembrane region" description="Helical" evidence="1">
    <location>
        <begin position="92"/>
        <end position="112"/>
    </location>
</feature>
<name>A0A240EBS4_9GAMM</name>
<proteinExistence type="predicted"/>
<dbReference type="Proteomes" id="UP000219042">
    <property type="component" value="Unassembled WGS sequence"/>
</dbReference>
<dbReference type="Pfam" id="PF04657">
    <property type="entry name" value="DMT_YdcZ"/>
    <property type="match status" value="1"/>
</dbReference>